<organism evidence="1 2">
    <name type="scientific">Arundinibacter roseus</name>
    <dbReference type="NCBI Taxonomy" id="2070510"/>
    <lineage>
        <taxon>Bacteria</taxon>
        <taxon>Pseudomonadati</taxon>
        <taxon>Bacteroidota</taxon>
        <taxon>Cytophagia</taxon>
        <taxon>Cytophagales</taxon>
        <taxon>Spirosomataceae</taxon>
        <taxon>Arundinibacter</taxon>
    </lineage>
</organism>
<dbReference type="AlphaFoldDB" id="A0A4R4KBD7"/>
<evidence type="ECO:0000313" key="2">
    <source>
        <dbReference type="Proteomes" id="UP000295706"/>
    </source>
</evidence>
<evidence type="ECO:0000313" key="1">
    <source>
        <dbReference type="EMBL" id="TDB65068.1"/>
    </source>
</evidence>
<dbReference type="Proteomes" id="UP000295706">
    <property type="component" value="Unassembled WGS sequence"/>
</dbReference>
<accession>A0A4R4KBD7</accession>
<dbReference type="OrthoDB" id="370799at2"/>
<reference evidence="1 2" key="1">
    <citation type="submission" date="2019-02" db="EMBL/GenBank/DDBJ databases">
        <title>Arundinibacter roseus gen. nov., sp. nov., a new member of the family Cytophagaceae.</title>
        <authorList>
            <person name="Szuroczki S."/>
            <person name="Khayer B."/>
            <person name="Sproer C."/>
            <person name="Toumi M."/>
            <person name="Szabo A."/>
            <person name="Felfoldi T."/>
            <person name="Schumann P."/>
            <person name="Toth E."/>
        </authorList>
    </citation>
    <scope>NUCLEOTIDE SEQUENCE [LARGE SCALE GENOMIC DNA]</scope>
    <source>
        <strain evidence="1 2">DMA-k-7a</strain>
    </source>
</reference>
<comment type="caution">
    <text evidence="1">The sequence shown here is derived from an EMBL/GenBank/DDBJ whole genome shotgun (WGS) entry which is preliminary data.</text>
</comment>
<name>A0A4R4KBD7_9BACT</name>
<proteinExistence type="predicted"/>
<keyword evidence="2" id="KW-1185">Reference proteome</keyword>
<sequence>MTFTEFENTLKLAAPDDSWSPLLQALWWDAKGDWEAAHEIAQSKEGTKAFDRLHAYLHRVEGDDWNARYWYRRAGATLPDQTLREEWEYLVREHL</sequence>
<dbReference type="RefSeq" id="WP_132117176.1">
    <property type="nucleotide sequence ID" value="NZ_SMJU01000006.1"/>
</dbReference>
<dbReference type="EMBL" id="SMJU01000006">
    <property type="protein sequence ID" value="TDB65068.1"/>
    <property type="molecule type" value="Genomic_DNA"/>
</dbReference>
<evidence type="ECO:0008006" key="3">
    <source>
        <dbReference type="Google" id="ProtNLM"/>
    </source>
</evidence>
<protein>
    <recommendedName>
        <fullName evidence="3">Tetratricopeptide repeat protein</fullName>
    </recommendedName>
</protein>
<gene>
    <name evidence="1" type="ORF">EZE20_10135</name>
</gene>